<keyword evidence="3" id="KW-0408">Iron</keyword>
<name>A0A2S2E3W3_9ALTE</name>
<dbReference type="PANTHER" id="PTHR30006:SF15">
    <property type="entry name" value="IRON-UTILIZATION PERIPLASMIC PROTEIN"/>
    <property type="match status" value="1"/>
</dbReference>
<comment type="similarity">
    <text evidence="1">Belongs to the bacterial solute-binding protein 1 family.</text>
</comment>
<feature type="chain" id="PRO_5015571201" evidence="4">
    <location>
        <begin position="22"/>
        <end position="338"/>
    </location>
</feature>
<dbReference type="RefSeq" id="WP_109339924.1">
    <property type="nucleotide sequence ID" value="NZ_CP029347.1"/>
</dbReference>
<dbReference type="AlphaFoldDB" id="A0A2S2E3W3"/>
<evidence type="ECO:0000313" key="5">
    <source>
        <dbReference type="EMBL" id="AWL12341.1"/>
    </source>
</evidence>
<keyword evidence="6" id="KW-1185">Reference proteome</keyword>
<reference evidence="5 6" key="1">
    <citation type="submission" date="2018-05" db="EMBL/GenBank/DDBJ databases">
        <title>Salinimonas sp. HMF8227 Genome sequencing and assembly.</title>
        <authorList>
            <person name="Kang H."/>
            <person name="Kang J."/>
            <person name="Cha I."/>
            <person name="Kim H."/>
            <person name="Joh K."/>
        </authorList>
    </citation>
    <scope>NUCLEOTIDE SEQUENCE [LARGE SCALE GENOMIC DNA]</scope>
    <source>
        <strain evidence="5 6">HMF8227</strain>
    </source>
</reference>
<gene>
    <name evidence="5" type="ORF">HMF8227_01871</name>
</gene>
<sequence length="338" mass="37333">MIKSRVLAFALSALTVLPSVAAEQVNVYSARKEALIKPVLERFTEQTGVEVNLITGKADTLISRIAAEGSLTPADVLITTDVGRLYRAKEQNLLQSVDSEVLKQHIPARLRGEDNQWFALTKRARTIMYAKDRVDPAELSTMEALTDDKWQGRICIRSSSNIYNQSMVAAMIEQKGEAETLAWAKGLVKNFARPPKGGDRDQIRAVAAGQCDIAIANTYYLAGMHVSDDPAQVEAAQKVAVFWPNQDERGVHVNISGAAVTRHSNNADNAQKLLEFLITPESQQWYARHNQEYPVRAGVEQSEVLKQFGDFKAESIPLEVVGKLNGEALTLMDKAGWK</sequence>
<evidence type="ECO:0000256" key="4">
    <source>
        <dbReference type="SAM" id="SignalP"/>
    </source>
</evidence>
<feature type="signal peptide" evidence="4">
    <location>
        <begin position="1"/>
        <end position="21"/>
    </location>
</feature>
<proteinExistence type="inferred from homology"/>
<dbReference type="SUPFAM" id="SSF53850">
    <property type="entry name" value="Periplasmic binding protein-like II"/>
    <property type="match status" value="1"/>
</dbReference>
<dbReference type="CDD" id="cd13542">
    <property type="entry name" value="PBP2_FutA1_ilke"/>
    <property type="match status" value="1"/>
</dbReference>
<dbReference type="Gene3D" id="3.40.190.10">
    <property type="entry name" value="Periplasmic binding protein-like II"/>
    <property type="match status" value="2"/>
</dbReference>
<evidence type="ECO:0000256" key="3">
    <source>
        <dbReference type="PIRSR" id="PIRSR002825-1"/>
    </source>
</evidence>
<dbReference type="GO" id="GO:0030288">
    <property type="term" value="C:outer membrane-bounded periplasmic space"/>
    <property type="evidence" value="ECO:0007669"/>
    <property type="project" value="TreeGrafter"/>
</dbReference>
<dbReference type="PANTHER" id="PTHR30006">
    <property type="entry name" value="THIAMINE-BINDING PERIPLASMIC PROTEIN-RELATED"/>
    <property type="match status" value="1"/>
</dbReference>
<dbReference type="GO" id="GO:0046872">
    <property type="term" value="F:metal ion binding"/>
    <property type="evidence" value="ECO:0007669"/>
    <property type="project" value="UniProtKB-KW"/>
</dbReference>
<dbReference type="Pfam" id="PF13416">
    <property type="entry name" value="SBP_bac_8"/>
    <property type="match status" value="1"/>
</dbReference>
<keyword evidence="2 4" id="KW-0732">Signal</keyword>
<dbReference type="OrthoDB" id="9769567at2"/>
<evidence type="ECO:0000256" key="1">
    <source>
        <dbReference type="ARBA" id="ARBA00008520"/>
    </source>
</evidence>
<feature type="binding site" evidence="3">
    <location>
        <position position="220"/>
    </location>
    <ligand>
        <name>Fe cation</name>
        <dbReference type="ChEBI" id="CHEBI:24875"/>
    </ligand>
</feature>
<dbReference type="InterPro" id="IPR026045">
    <property type="entry name" value="Ferric-bd"/>
</dbReference>
<accession>A0A2S2E3W3</accession>
<dbReference type="PIRSF" id="PIRSF002825">
    <property type="entry name" value="CfbpA"/>
    <property type="match status" value="1"/>
</dbReference>
<feature type="binding site" evidence="3">
    <location>
        <position position="219"/>
    </location>
    <ligand>
        <name>Fe cation</name>
        <dbReference type="ChEBI" id="CHEBI:24875"/>
    </ligand>
</feature>
<dbReference type="InterPro" id="IPR006059">
    <property type="entry name" value="SBP"/>
</dbReference>
<evidence type="ECO:0000313" key="6">
    <source>
        <dbReference type="Proteomes" id="UP000245728"/>
    </source>
</evidence>
<dbReference type="KEGG" id="salh:HMF8227_01871"/>
<dbReference type="EMBL" id="CP029347">
    <property type="protein sequence ID" value="AWL12341.1"/>
    <property type="molecule type" value="Genomic_DNA"/>
</dbReference>
<organism evidence="5 6">
    <name type="scientific">Saliniradius amylolyticus</name>
    <dbReference type="NCBI Taxonomy" id="2183582"/>
    <lineage>
        <taxon>Bacteria</taxon>
        <taxon>Pseudomonadati</taxon>
        <taxon>Pseudomonadota</taxon>
        <taxon>Gammaproteobacteria</taxon>
        <taxon>Alteromonadales</taxon>
        <taxon>Alteromonadaceae</taxon>
        <taxon>Saliniradius</taxon>
    </lineage>
</organism>
<evidence type="ECO:0000256" key="2">
    <source>
        <dbReference type="ARBA" id="ARBA00022729"/>
    </source>
</evidence>
<protein>
    <submittedName>
        <fullName evidence="5">Putative binding protein component of ABC iron transporter</fullName>
    </submittedName>
</protein>
<keyword evidence="3" id="KW-0479">Metal-binding</keyword>
<dbReference type="Proteomes" id="UP000245728">
    <property type="component" value="Chromosome"/>
</dbReference>